<sequence length="333" mass="36616">MPPTARSTLSSPPDDGEPAISQPTLFLALPSDILFTITDNLILADLFVLSQVSHACRLLSHKAIFARHELDLIEFYSDPKPNAAINLQGFLLSTHTTTSEPYGSHTLDTTLLTHIHTAMLSEQVRYDEDILRKNLQSIVTILIKDGMLTRSSTPHHVFLLRVLKYLPTYISPPTGDKGGQQNTQALATVRDEIPNIVAQGFMDLLNDTLVAGQLSAPASTATSSPKSPAGTALISFAQRKRAHAHLQSLTQFLFTCHVLRHSQDGSSSFLSEDSVLAYLEHVSKLLDSTGCEEDAVYKINVFKRAIAQLQKLSSTRLMEALKERFPEVADISE</sequence>
<dbReference type="PROSITE" id="PS50181">
    <property type="entry name" value="FBOX"/>
    <property type="match status" value="1"/>
</dbReference>
<protein>
    <submittedName>
        <fullName evidence="1">Uncharacterized protein</fullName>
    </submittedName>
</protein>
<accession>A0A433DI05</accession>
<dbReference type="EMBL" id="RBNI01001410">
    <property type="protein sequence ID" value="RUP50471.1"/>
    <property type="molecule type" value="Genomic_DNA"/>
</dbReference>
<keyword evidence="2" id="KW-1185">Reference proteome</keyword>
<evidence type="ECO:0000313" key="2">
    <source>
        <dbReference type="Proteomes" id="UP000268093"/>
    </source>
</evidence>
<reference evidence="1 2" key="1">
    <citation type="journal article" date="2018" name="New Phytol.">
        <title>Phylogenomics of Endogonaceae and evolution of mycorrhizas within Mucoromycota.</title>
        <authorList>
            <person name="Chang Y."/>
            <person name="Desiro A."/>
            <person name="Na H."/>
            <person name="Sandor L."/>
            <person name="Lipzen A."/>
            <person name="Clum A."/>
            <person name="Barry K."/>
            <person name="Grigoriev I.V."/>
            <person name="Martin F.M."/>
            <person name="Stajich J.E."/>
            <person name="Smith M.E."/>
            <person name="Bonito G."/>
            <person name="Spatafora J.W."/>
        </authorList>
    </citation>
    <scope>NUCLEOTIDE SEQUENCE [LARGE SCALE GENOMIC DNA]</scope>
    <source>
        <strain evidence="1 2">GMNB39</strain>
    </source>
</reference>
<dbReference type="OrthoDB" id="5569128at2759"/>
<comment type="caution">
    <text evidence="1">The sequence shown here is derived from an EMBL/GenBank/DDBJ whole genome shotgun (WGS) entry which is preliminary data.</text>
</comment>
<proteinExistence type="predicted"/>
<evidence type="ECO:0000313" key="1">
    <source>
        <dbReference type="EMBL" id="RUP50471.1"/>
    </source>
</evidence>
<name>A0A433DI05_9FUNG</name>
<gene>
    <name evidence="1" type="ORF">BC936DRAFT_138993</name>
</gene>
<dbReference type="Proteomes" id="UP000268093">
    <property type="component" value="Unassembled WGS sequence"/>
</dbReference>
<dbReference type="InterPro" id="IPR001810">
    <property type="entry name" value="F-box_dom"/>
</dbReference>
<organism evidence="1 2">
    <name type="scientific">Jimgerdemannia flammicorona</name>
    <dbReference type="NCBI Taxonomy" id="994334"/>
    <lineage>
        <taxon>Eukaryota</taxon>
        <taxon>Fungi</taxon>
        <taxon>Fungi incertae sedis</taxon>
        <taxon>Mucoromycota</taxon>
        <taxon>Mucoromycotina</taxon>
        <taxon>Endogonomycetes</taxon>
        <taxon>Endogonales</taxon>
        <taxon>Endogonaceae</taxon>
        <taxon>Jimgerdemannia</taxon>
    </lineage>
</organism>